<gene>
    <name evidence="2" type="ORF">MYXE_19720</name>
</gene>
<dbReference type="EMBL" id="AP022314">
    <property type="protein sequence ID" value="BBU22182.1"/>
    <property type="molecule type" value="Genomic_DNA"/>
</dbReference>
<dbReference type="AlphaFoldDB" id="A0AAD1GZR2"/>
<keyword evidence="1" id="KW-0812">Transmembrane</keyword>
<keyword evidence="1" id="KW-0472">Membrane</keyword>
<dbReference type="Proteomes" id="UP000464624">
    <property type="component" value="Chromosome"/>
</dbReference>
<evidence type="ECO:0000313" key="3">
    <source>
        <dbReference type="Proteomes" id="UP000464624"/>
    </source>
</evidence>
<proteinExistence type="predicted"/>
<protein>
    <submittedName>
        <fullName evidence="2">Uncharacterized protein</fullName>
    </submittedName>
</protein>
<name>A0AAD1GZR2_MYCXE</name>
<evidence type="ECO:0000313" key="2">
    <source>
        <dbReference type="EMBL" id="BBU22182.1"/>
    </source>
</evidence>
<evidence type="ECO:0000256" key="1">
    <source>
        <dbReference type="SAM" id="Phobius"/>
    </source>
</evidence>
<feature type="transmembrane region" description="Helical" evidence="1">
    <location>
        <begin position="6"/>
        <end position="25"/>
    </location>
</feature>
<keyword evidence="1" id="KW-1133">Transmembrane helix</keyword>
<accession>A0AAD1GZR2</accession>
<sequence length="38" mass="4206">MDFTWFKSAGLAAVQNFAHAILGVFGGQRRRRAARQLG</sequence>
<dbReference type="KEGG" id="mxe:MYXE_19720"/>
<reference evidence="2 3" key="1">
    <citation type="submission" date="2019-12" db="EMBL/GenBank/DDBJ databases">
        <title>Complete genome sequence of Mycolicibacterium xenopi str. JCM15661T.</title>
        <authorList>
            <person name="Yoshida M."/>
            <person name="Fukano H."/>
            <person name="Asakura T."/>
            <person name="Hoshino Y."/>
        </authorList>
    </citation>
    <scope>NUCLEOTIDE SEQUENCE [LARGE SCALE GENOMIC DNA]</scope>
    <source>
        <strain evidence="2 3">JCM 15661T</strain>
    </source>
</reference>
<organism evidence="2 3">
    <name type="scientific">Mycobacterium xenopi</name>
    <dbReference type="NCBI Taxonomy" id="1789"/>
    <lineage>
        <taxon>Bacteria</taxon>
        <taxon>Bacillati</taxon>
        <taxon>Actinomycetota</taxon>
        <taxon>Actinomycetes</taxon>
        <taxon>Mycobacteriales</taxon>
        <taxon>Mycobacteriaceae</taxon>
        <taxon>Mycobacterium</taxon>
    </lineage>
</organism>